<comment type="catalytic activity">
    <reaction evidence="6 7">
        <text>orotidine 5'-phosphate + H(+) = UMP + CO2</text>
        <dbReference type="Rhea" id="RHEA:11596"/>
        <dbReference type="ChEBI" id="CHEBI:15378"/>
        <dbReference type="ChEBI" id="CHEBI:16526"/>
        <dbReference type="ChEBI" id="CHEBI:57538"/>
        <dbReference type="ChEBI" id="CHEBI:57865"/>
        <dbReference type="EC" id="4.1.1.23"/>
    </reaction>
</comment>
<dbReference type="EMBL" id="RKHO01000001">
    <property type="protein sequence ID" value="ROR91251.1"/>
    <property type="molecule type" value="Genomic_DNA"/>
</dbReference>
<gene>
    <name evidence="7" type="primary">pyrF</name>
    <name evidence="9" type="ORF">EDD33_2117</name>
</gene>
<dbReference type="CDD" id="cd04725">
    <property type="entry name" value="OMP_decarboxylase_like"/>
    <property type="match status" value="1"/>
</dbReference>
<dbReference type="OrthoDB" id="9808470at2"/>
<protein>
    <recommendedName>
        <fullName evidence="7">Orotidine 5'-phosphate decarboxylase</fullName>
        <ecNumber evidence="7">4.1.1.23</ecNumber>
    </recommendedName>
    <alternativeName>
        <fullName evidence="7">OMP decarboxylase</fullName>
        <shortName evidence="7">OMPDCase</shortName>
        <shortName evidence="7">OMPdecase</shortName>
    </alternativeName>
</protein>
<dbReference type="GO" id="GO:0004590">
    <property type="term" value="F:orotidine-5'-phosphate decarboxylase activity"/>
    <property type="evidence" value="ECO:0007669"/>
    <property type="project" value="UniProtKB-UniRule"/>
</dbReference>
<dbReference type="Proteomes" id="UP000281738">
    <property type="component" value="Unassembled WGS sequence"/>
</dbReference>
<evidence type="ECO:0000313" key="10">
    <source>
        <dbReference type="Proteomes" id="UP000281738"/>
    </source>
</evidence>
<dbReference type="SMART" id="SM00934">
    <property type="entry name" value="OMPdecase"/>
    <property type="match status" value="1"/>
</dbReference>
<reference evidence="9 10" key="1">
    <citation type="submission" date="2018-11" db="EMBL/GenBank/DDBJ databases">
        <title>Sequencing the genomes of 1000 actinobacteria strains.</title>
        <authorList>
            <person name="Klenk H.-P."/>
        </authorList>
    </citation>
    <scope>NUCLEOTIDE SEQUENCE [LARGE SCALE GENOMIC DNA]</scope>
    <source>
        <strain evidence="9 10">DSM 12652</strain>
    </source>
</reference>
<keyword evidence="10" id="KW-1185">Reference proteome</keyword>
<dbReference type="PROSITE" id="PS00156">
    <property type="entry name" value="OMPDECASE"/>
    <property type="match status" value="1"/>
</dbReference>
<dbReference type="PANTHER" id="PTHR43375:SF1">
    <property type="entry name" value="OROTIDINE 5'-PHOSPHATE DECARBOXYLASE"/>
    <property type="match status" value="1"/>
</dbReference>
<comment type="similarity">
    <text evidence="2 7">Belongs to the OMP decarboxylase family. Type 2 subfamily.</text>
</comment>
<keyword evidence="4 7" id="KW-0665">Pyrimidine biosynthesis</keyword>
<dbReference type="UniPathway" id="UPA00070">
    <property type="reaction ID" value="UER00120"/>
</dbReference>
<keyword evidence="5 7" id="KW-0456">Lyase</keyword>
<feature type="active site" description="Proton donor" evidence="7">
    <location>
        <position position="96"/>
    </location>
</feature>
<dbReference type="GO" id="GO:0006207">
    <property type="term" value="P:'de novo' pyrimidine nucleobase biosynthetic process"/>
    <property type="evidence" value="ECO:0007669"/>
    <property type="project" value="InterPro"/>
</dbReference>
<name>A0A3N2CUQ6_9ACTN</name>
<dbReference type="PANTHER" id="PTHR43375">
    <property type="entry name" value="OROTIDINE 5'-PHOSPHATE DECARBOXYLASE"/>
    <property type="match status" value="1"/>
</dbReference>
<feature type="domain" description="Orotidine 5'-phosphate decarboxylase" evidence="8">
    <location>
        <begin position="17"/>
        <end position="263"/>
    </location>
</feature>
<dbReference type="AlphaFoldDB" id="A0A3N2CUQ6"/>
<evidence type="ECO:0000313" key="9">
    <source>
        <dbReference type="EMBL" id="ROR91251.1"/>
    </source>
</evidence>
<keyword evidence="3 7" id="KW-0210">Decarboxylase</keyword>
<evidence type="ECO:0000256" key="1">
    <source>
        <dbReference type="ARBA" id="ARBA00004861"/>
    </source>
</evidence>
<dbReference type="InterPro" id="IPR011060">
    <property type="entry name" value="RibuloseP-bd_barrel"/>
</dbReference>
<dbReference type="NCBIfam" id="TIGR02127">
    <property type="entry name" value="pyrF_sub2"/>
    <property type="match status" value="1"/>
</dbReference>
<evidence type="ECO:0000256" key="6">
    <source>
        <dbReference type="ARBA" id="ARBA00049157"/>
    </source>
</evidence>
<evidence type="ECO:0000256" key="3">
    <source>
        <dbReference type="ARBA" id="ARBA00022793"/>
    </source>
</evidence>
<evidence type="ECO:0000256" key="4">
    <source>
        <dbReference type="ARBA" id="ARBA00022975"/>
    </source>
</evidence>
<evidence type="ECO:0000259" key="8">
    <source>
        <dbReference type="SMART" id="SM00934"/>
    </source>
</evidence>
<dbReference type="GO" id="GO:0044205">
    <property type="term" value="P:'de novo' UMP biosynthetic process"/>
    <property type="evidence" value="ECO:0007669"/>
    <property type="project" value="UniProtKB-UniRule"/>
</dbReference>
<dbReference type="InterPro" id="IPR013785">
    <property type="entry name" value="Aldolase_TIM"/>
</dbReference>
<evidence type="ECO:0000256" key="5">
    <source>
        <dbReference type="ARBA" id="ARBA00023239"/>
    </source>
</evidence>
<sequence length="278" mass="27814">MTPFGARLAAAVDVHGPLCAGVDPHPALLEAWGLPDTVAGLERFALGATEALAPVVAALKPQSAFFERFGSAGVAVLERVLATAREAGALTVVDVKRGDIGSTAQGYAEAYLDPGSPLAADALTVSPYLGTGSLQPFFDTARAHGAGVFVLALTSNPEAPPFQQAVTAAGQTVAGSVLDHLRGLNAGEEGPLGSFGAVVGATIGRTEEDLDVGGPLLVPGLGAQGGTVADVRRIFGPASRLVLASSSREILRAGPDPAALAAAARAVAEDLAALRDVA</sequence>
<dbReference type="Gene3D" id="3.20.20.70">
    <property type="entry name" value="Aldolase class I"/>
    <property type="match status" value="1"/>
</dbReference>
<evidence type="ECO:0000256" key="2">
    <source>
        <dbReference type="ARBA" id="ARBA00008847"/>
    </source>
</evidence>
<proteinExistence type="inferred from homology"/>
<comment type="pathway">
    <text evidence="1 7">Pyrimidine metabolism; UMP biosynthesis via de novo pathway; UMP from orotate: step 2/2.</text>
</comment>
<accession>A0A3N2CUQ6</accession>
<dbReference type="InterPro" id="IPR001754">
    <property type="entry name" value="OMPdeCOase_dom"/>
</dbReference>
<dbReference type="RefSeq" id="WP_123390675.1">
    <property type="nucleotide sequence ID" value="NZ_RKHO01000001.1"/>
</dbReference>
<dbReference type="HAMAP" id="MF_01215">
    <property type="entry name" value="OMPdecase_type2"/>
    <property type="match status" value="1"/>
</dbReference>
<dbReference type="SUPFAM" id="SSF51366">
    <property type="entry name" value="Ribulose-phoshate binding barrel"/>
    <property type="match status" value="1"/>
</dbReference>
<dbReference type="InterPro" id="IPR011995">
    <property type="entry name" value="OMPdecase_type-2"/>
</dbReference>
<evidence type="ECO:0000256" key="7">
    <source>
        <dbReference type="HAMAP-Rule" id="MF_01215"/>
    </source>
</evidence>
<dbReference type="EC" id="4.1.1.23" evidence="7"/>
<dbReference type="Pfam" id="PF00215">
    <property type="entry name" value="OMPdecase"/>
    <property type="match status" value="1"/>
</dbReference>
<organism evidence="9 10">
    <name type="scientific">Nocardioides aurantiacus</name>
    <dbReference type="NCBI Taxonomy" id="86796"/>
    <lineage>
        <taxon>Bacteria</taxon>
        <taxon>Bacillati</taxon>
        <taxon>Actinomycetota</taxon>
        <taxon>Actinomycetes</taxon>
        <taxon>Propionibacteriales</taxon>
        <taxon>Nocardioidaceae</taxon>
        <taxon>Nocardioides</taxon>
    </lineage>
</organism>
<comment type="caution">
    <text evidence="9">The sequence shown here is derived from an EMBL/GenBank/DDBJ whole genome shotgun (WGS) entry which is preliminary data.</text>
</comment>
<dbReference type="InterPro" id="IPR018089">
    <property type="entry name" value="OMPdecase_AS"/>
</dbReference>